<evidence type="ECO:0000313" key="17">
    <source>
        <dbReference type="Proteomes" id="UP001169862"/>
    </source>
</evidence>
<keyword evidence="9 13" id="KW-0234">DNA repair</keyword>
<dbReference type="Pfam" id="PF00271">
    <property type="entry name" value="Helicase_C"/>
    <property type="match status" value="1"/>
</dbReference>
<feature type="domain" description="Helicase ATP-binding" evidence="14">
    <location>
        <begin position="611"/>
        <end position="772"/>
    </location>
</feature>
<dbReference type="FunFam" id="3.40.50.300:FF:000300">
    <property type="entry name" value="Transcription-repair-coupling factor"/>
    <property type="match status" value="1"/>
</dbReference>
<dbReference type="InterPro" id="IPR014001">
    <property type="entry name" value="Helicase_ATP-bd"/>
</dbReference>
<dbReference type="SMART" id="SM00490">
    <property type="entry name" value="HELICc"/>
    <property type="match status" value="1"/>
</dbReference>
<dbReference type="InterPro" id="IPR037235">
    <property type="entry name" value="TRCF-like_C_D7"/>
</dbReference>
<dbReference type="GO" id="GO:0003684">
    <property type="term" value="F:damaged DNA binding"/>
    <property type="evidence" value="ECO:0007669"/>
    <property type="project" value="InterPro"/>
</dbReference>
<name>A0AAW7XEC3_9GAMM</name>
<dbReference type="NCBIfam" id="NF007966">
    <property type="entry name" value="PRK10689.1"/>
    <property type="match status" value="1"/>
</dbReference>
<keyword evidence="3 13" id="KW-0547">Nucleotide-binding</keyword>
<evidence type="ECO:0000256" key="1">
    <source>
        <dbReference type="ARBA" id="ARBA00004496"/>
    </source>
</evidence>
<evidence type="ECO:0000259" key="14">
    <source>
        <dbReference type="PROSITE" id="PS51192"/>
    </source>
</evidence>
<keyword evidence="4 13" id="KW-0227">DNA damage</keyword>
<reference evidence="16" key="1">
    <citation type="submission" date="2023-07" db="EMBL/GenBank/DDBJ databases">
        <title>Genome content predicts the carbon catabolic preferences of heterotrophic bacteria.</title>
        <authorList>
            <person name="Gralka M."/>
        </authorList>
    </citation>
    <scope>NUCLEOTIDE SEQUENCE</scope>
    <source>
        <strain evidence="16">I2M16</strain>
    </source>
</reference>
<evidence type="ECO:0000256" key="13">
    <source>
        <dbReference type="HAMAP-Rule" id="MF_00969"/>
    </source>
</evidence>
<comment type="caution">
    <text evidence="16">The sequence shown here is derived from an EMBL/GenBank/DDBJ whole genome shotgun (WGS) entry which is preliminary data.</text>
</comment>
<keyword evidence="6" id="KW-0347">Helicase</keyword>
<dbReference type="GO" id="GO:0005524">
    <property type="term" value="F:ATP binding"/>
    <property type="evidence" value="ECO:0007669"/>
    <property type="project" value="UniProtKB-UniRule"/>
</dbReference>
<dbReference type="InterPro" id="IPR041471">
    <property type="entry name" value="UvrB_inter"/>
</dbReference>
<keyword evidence="7 13" id="KW-0067">ATP-binding</keyword>
<dbReference type="SUPFAM" id="SSF52540">
    <property type="entry name" value="P-loop containing nucleoside triphosphate hydrolases"/>
    <property type="match status" value="4"/>
</dbReference>
<dbReference type="SMART" id="SM00487">
    <property type="entry name" value="DEXDc"/>
    <property type="match status" value="1"/>
</dbReference>
<dbReference type="Pfam" id="PF00270">
    <property type="entry name" value="DEAD"/>
    <property type="match status" value="1"/>
</dbReference>
<evidence type="ECO:0000256" key="7">
    <source>
        <dbReference type="ARBA" id="ARBA00022840"/>
    </source>
</evidence>
<dbReference type="FunFam" id="3.40.50.300:FF:000546">
    <property type="entry name" value="Transcription-repair-coupling factor"/>
    <property type="match status" value="1"/>
</dbReference>
<evidence type="ECO:0000256" key="12">
    <source>
        <dbReference type="ARBA" id="ARBA00070128"/>
    </source>
</evidence>
<dbReference type="Pfam" id="PF03461">
    <property type="entry name" value="TRCF"/>
    <property type="match status" value="1"/>
</dbReference>
<dbReference type="CDD" id="cd17991">
    <property type="entry name" value="DEXHc_TRCF"/>
    <property type="match status" value="1"/>
</dbReference>
<feature type="domain" description="Helicase C-terminal" evidence="15">
    <location>
        <begin position="793"/>
        <end position="947"/>
    </location>
</feature>
<dbReference type="Gene3D" id="3.40.50.11140">
    <property type="match status" value="1"/>
</dbReference>
<organism evidence="16 17">
    <name type="scientific">Neptunomonas phycophila</name>
    <dbReference type="NCBI Taxonomy" id="1572645"/>
    <lineage>
        <taxon>Bacteria</taxon>
        <taxon>Pseudomonadati</taxon>
        <taxon>Pseudomonadota</taxon>
        <taxon>Gammaproteobacteria</taxon>
        <taxon>Oceanospirillales</taxon>
        <taxon>Oceanospirillaceae</taxon>
        <taxon>Neptunomonas</taxon>
    </lineage>
</organism>
<keyword evidence="8 13" id="KW-0238">DNA-binding</keyword>
<dbReference type="PROSITE" id="PS51192">
    <property type="entry name" value="HELICASE_ATP_BIND_1"/>
    <property type="match status" value="1"/>
</dbReference>
<dbReference type="InterPro" id="IPR003711">
    <property type="entry name" value="CarD-like/TRCF_RID"/>
</dbReference>
<dbReference type="GO" id="GO:0016787">
    <property type="term" value="F:hydrolase activity"/>
    <property type="evidence" value="ECO:0007669"/>
    <property type="project" value="UniProtKB-KW"/>
</dbReference>
<dbReference type="GO" id="GO:0005737">
    <property type="term" value="C:cytoplasm"/>
    <property type="evidence" value="ECO:0007669"/>
    <property type="project" value="UniProtKB-SubCell"/>
</dbReference>
<dbReference type="Gene3D" id="3.40.50.300">
    <property type="entry name" value="P-loop containing nucleotide triphosphate hydrolases"/>
    <property type="match status" value="2"/>
</dbReference>
<keyword evidence="5 13" id="KW-0378">Hydrolase</keyword>
<dbReference type="GO" id="GO:0003678">
    <property type="term" value="F:DNA helicase activity"/>
    <property type="evidence" value="ECO:0007669"/>
    <property type="project" value="TreeGrafter"/>
</dbReference>
<evidence type="ECO:0000313" key="16">
    <source>
        <dbReference type="EMBL" id="MDO6452101.1"/>
    </source>
</evidence>
<dbReference type="Pfam" id="PF17757">
    <property type="entry name" value="UvrB_inter"/>
    <property type="match status" value="1"/>
</dbReference>
<evidence type="ECO:0000256" key="3">
    <source>
        <dbReference type="ARBA" id="ARBA00022741"/>
    </source>
</evidence>
<dbReference type="InterPro" id="IPR047112">
    <property type="entry name" value="RecG/Mfd"/>
</dbReference>
<dbReference type="Gene3D" id="2.40.10.170">
    <property type="match status" value="1"/>
</dbReference>
<proteinExistence type="inferred from homology"/>
<comment type="similarity">
    <text evidence="11 13">In the C-terminal section; belongs to the helicase family. RecG subfamily.</text>
</comment>
<dbReference type="GO" id="GO:0000716">
    <property type="term" value="P:transcription-coupled nucleotide-excision repair, DNA damage recognition"/>
    <property type="evidence" value="ECO:0007669"/>
    <property type="project" value="UniProtKB-UniRule"/>
</dbReference>
<dbReference type="PANTHER" id="PTHR47964:SF1">
    <property type="entry name" value="ATP-DEPENDENT DNA HELICASE HOMOLOG RECG, CHLOROPLASTIC"/>
    <property type="match status" value="1"/>
</dbReference>
<dbReference type="RefSeq" id="WP_303548457.1">
    <property type="nucleotide sequence ID" value="NZ_JAUOPG010000001.1"/>
</dbReference>
<protein>
    <recommendedName>
        <fullName evidence="12 13">Transcription-repair-coupling factor</fullName>
        <shortName evidence="13">TRCF</shortName>
        <ecNumber evidence="13">3.6.4.-</ecNumber>
    </recommendedName>
</protein>
<dbReference type="Gene3D" id="3.40.50.11180">
    <property type="match status" value="1"/>
</dbReference>
<accession>A0AAW7XEC3</accession>
<evidence type="ECO:0000259" key="15">
    <source>
        <dbReference type="PROSITE" id="PS51194"/>
    </source>
</evidence>
<dbReference type="PROSITE" id="PS51194">
    <property type="entry name" value="HELICASE_CTER"/>
    <property type="match status" value="1"/>
</dbReference>
<dbReference type="InterPro" id="IPR004576">
    <property type="entry name" value="Mfd"/>
</dbReference>
<dbReference type="Proteomes" id="UP001169862">
    <property type="component" value="Unassembled WGS sequence"/>
</dbReference>
<dbReference type="EMBL" id="JAUOPG010000001">
    <property type="protein sequence ID" value="MDO6452101.1"/>
    <property type="molecule type" value="Genomic_DNA"/>
</dbReference>
<evidence type="ECO:0000256" key="5">
    <source>
        <dbReference type="ARBA" id="ARBA00022801"/>
    </source>
</evidence>
<dbReference type="InterPro" id="IPR027417">
    <property type="entry name" value="P-loop_NTPase"/>
</dbReference>
<dbReference type="SMART" id="SM00982">
    <property type="entry name" value="TRCF"/>
    <property type="match status" value="1"/>
</dbReference>
<dbReference type="EC" id="3.6.4.-" evidence="13"/>
<comment type="function">
    <text evidence="13">Couples transcription and DNA repair by recognizing RNA polymerase (RNAP) stalled at DNA lesions. Mediates ATP-dependent release of RNAP and its truncated transcript from the DNA, and recruitment of nucleotide excision repair machinery to the damaged site.</text>
</comment>
<dbReference type="SUPFAM" id="SSF141259">
    <property type="entry name" value="CarD-like"/>
    <property type="match status" value="1"/>
</dbReference>
<dbReference type="Pfam" id="PF02559">
    <property type="entry name" value="CarD_TRCF_RID"/>
    <property type="match status" value="1"/>
</dbReference>
<dbReference type="CDD" id="cd18810">
    <property type="entry name" value="SF2_C_TRCF"/>
    <property type="match status" value="1"/>
</dbReference>
<keyword evidence="2 13" id="KW-0963">Cytoplasm</keyword>
<evidence type="ECO:0000256" key="6">
    <source>
        <dbReference type="ARBA" id="ARBA00022806"/>
    </source>
</evidence>
<dbReference type="SUPFAM" id="SSF143517">
    <property type="entry name" value="TRCF domain-like"/>
    <property type="match status" value="1"/>
</dbReference>
<dbReference type="InterPro" id="IPR011545">
    <property type="entry name" value="DEAD/DEAH_box_helicase_dom"/>
</dbReference>
<dbReference type="HAMAP" id="MF_00969">
    <property type="entry name" value="TRCF"/>
    <property type="match status" value="1"/>
</dbReference>
<dbReference type="PANTHER" id="PTHR47964">
    <property type="entry name" value="ATP-DEPENDENT DNA HELICASE HOMOLOG RECG, CHLOROPLASTIC"/>
    <property type="match status" value="1"/>
</dbReference>
<dbReference type="GO" id="GO:0006355">
    <property type="term" value="P:regulation of DNA-templated transcription"/>
    <property type="evidence" value="ECO:0007669"/>
    <property type="project" value="UniProtKB-UniRule"/>
</dbReference>
<evidence type="ECO:0000256" key="9">
    <source>
        <dbReference type="ARBA" id="ARBA00023204"/>
    </source>
</evidence>
<dbReference type="SMART" id="SM01058">
    <property type="entry name" value="CarD_TRCF"/>
    <property type="match status" value="1"/>
</dbReference>
<evidence type="ECO:0000256" key="4">
    <source>
        <dbReference type="ARBA" id="ARBA00022763"/>
    </source>
</evidence>
<evidence type="ECO:0000256" key="2">
    <source>
        <dbReference type="ARBA" id="ARBA00022490"/>
    </source>
</evidence>
<dbReference type="AlphaFoldDB" id="A0AAW7XEC3"/>
<dbReference type="Gene3D" id="3.90.1150.50">
    <property type="entry name" value="Transcription-repair-coupling factor, D7 domain"/>
    <property type="match status" value="1"/>
</dbReference>
<evidence type="ECO:0000256" key="11">
    <source>
        <dbReference type="ARBA" id="ARBA00061399"/>
    </source>
</evidence>
<comment type="similarity">
    <text evidence="10 13">In the N-terminal section; belongs to the UvrB family.</text>
</comment>
<sequence length="1142" mass="128655">MPTKAGDIKWLGNVHESAAGLVVAKAAQQHQRLTLVITKNSDSAALIENEIRFYSADNALEVLPFPDWETLPYDSFSPHQDITSARVSTLNRLSQIERGIVIVPLSTLLHRIAPPSFLQAHSLLLDTGQRLNIDRLREQLTNAGYRAVETVYEHGEFAVRGSIIDLYPMGSDTPFRIDLFDDEIDTLRTFDPESQRSIDKIDQIRLLPAREFPLTEEAIALFKQNWRANFDVDYRRCPTYQDVSQGLAPAGIEYYLPFFFDETATLFDFLPADTLIITEESLETPCKQFWSDANSRFEDRRHDIEKPILSPNRVFLPENELFSALKPFKRLQFSAQELEINAGRSNFASQATADLGVNAQSSNPLGKLTHYIDDNPQQKWLFCAESPGRKESLLELLSKANIKPDQIKNWADFETGSSTIGMTVFPLDRGLNIPDRLKVITESQLFGGQVFQRRRRAREKDQSDLVIRNLAELAPNSPVVHIDHGVGRYLGLETIELDGQKNEFVALSYANDAKLFVPVSSLHLISRYSGTTDELAPLHRLGTEQWSKARQKAAEKIRDTAAELLDIYARRAARKGFQFDDPDENYKQFAASFPFEETPDQETAIQSVLRDMTSPQPMDRLICGDVGFGKTEVAMRATFMAAQSSKQVAVLVPTTLLAQQHFENFRDRFADWPVTVELISRFRTAKQQSAVIEKLNDGQIDIIIGTHKLLQGDIEFKNLGLVIIDEEHRFGVQQKERLKSLRSEVDILTMTATPIPRTLNMAMSGMRDLSIIATPPARRLAVKTFVRESDNPTIKEAILRELLRGGQVYYLHNEVKSIEKVAEELRALVPEARVGVGHGQMRERELEQVMSDFYHKRHNVLLCTTIIETGIDVPNANTIIIDRADKFGLAQLHQLRGRVGRSHHQAYAYMLTPPPKSISTDAQKRLEAIALAEDLGAGFTLATHDLEIRGAGELLGEEQSGQIQGIGFSLYMEMLEEAIQAIKDGKTPNLDKPLHHGAEINLRIPALIPDDYLPDVHNRLIMYKRISSAKNDIEIKELQIEMIDRFGMLPEQTKNLFRLTSLKLIANNLGIVKLDAGSGSGRLEFGSDTKIDPFTLVTLVQKQPKRYKLEGASHLRFTAPMDDTESRFSAIEDLLTALTPKG</sequence>
<dbReference type="InterPro" id="IPR036101">
    <property type="entry name" value="CarD-like/TRCF_RID_sf"/>
</dbReference>
<dbReference type="InterPro" id="IPR048635">
    <property type="entry name" value="MFD_D3"/>
</dbReference>
<dbReference type="Gene3D" id="3.30.2060.10">
    <property type="entry name" value="Penicillin-binding protein 1b domain"/>
    <property type="match status" value="1"/>
</dbReference>
<dbReference type="Pfam" id="PF21132">
    <property type="entry name" value="MFD_D3"/>
    <property type="match status" value="1"/>
</dbReference>
<dbReference type="InterPro" id="IPR001650">
    <property type="entry name" value="Helicase_C-like"/>
</dbReference>
<dbReference type="InterPro" id="IPR005118">
    <property type="entry name" value="TRCF_C"/>
</dbReference>
<gene>
    <name evidence="13 16" type="primary">mfd</name>
    <name evidence="16" type="ORF">Q4490_00860</name>
</gene>
<evidence type="ECO:0000256" key="10">
    <source>
        <dbReference type="ARBA" id="ARBA00061104"/>
    </source>
</evidence>
<comment type="subcellular location">
    <subcellularLocation>
        <location evidence="1 13">Cytoplasm</location>
    </subcellularLocation>
</comment>
<dbReference type="NCBIfam" id="TIGR00580">
    <property type="entry name" value="mfd"/>
    <property type="match status" value="1"/>
</dbReference>
<evidence type="ECO:0000256" key="8">
    <source>
        <dbReference type="ARBA" id="ARBA00023125"/>
    </source>
</evidence>